<dbReference type="AlphaFoldDB" id="A0A5E4TN01"/>
<name>A0A5E4TN01_9BURK</name>
<dbReference type="GO" id="GO:0043565">
    <property type="term" value="F:sequence-specific DNA binding"/>
    <property type="evidence" value="ECO:0007669"/>
    <property type="project" value="InterPro"/>
</dbReference>
<evidence type="ECO:0000313" key="5">
    <source>
        <dbReference type="EMBL" id="VVD87529.1"/>
    </source>
</evidence>
<evidence type="ECO:0000256" key="2">
    <source>
        <dbReference type="ARBA" id="ARBA00023125"/>
    </source>
</evidence>
<reference evidence="5 6" key="1">
    <citation type="submission" date="2019-08" db="EMBL/GenBank/DDBJ databases">
        <authorList>
            <person name="Peeters C."/>
        </authorList>
    </citation>
    <scope>NUCLEOTIDE SEQUENCE [LARGE SCALE GENOMIC DNA]</scope>
    <source>
        <strain evidence="5 6">LMG 31113</strain>
    </source>
</reference>
<dbReference type="InterPro" id="IPR018060">
    <property type="entry name" value="HTH_AraC"/>
</dbReference>
<proteinExistence type="predicted"/>
<evidence type="ECO:0000256" key="3">
    <source>
        <dbReference type="ARBA" id="ARBA00023163"/>
    </source>
</evidence>
<dbReference type="Pfam" id="PF12833">
    <property type="entry name" value="HTH_18"/>
    <property type="match status" value="1"/>
</dbReference>
<dbReference type="InterPro" id="IPR035418">
    <property type="entry name" value="AraC-bd_2"/>
</dbReference>
<protein>
    <submittedName>
        <fullName evidence="5">AraC family transcriptional regulator</fullName>
    </submittedName>
</protein>
<dbReference type="Proteomes" id="UP000382577">
    <property type="component" value="Unassembled WGS sequence"/>
</dbReference>
<gene>
    <name evidence="5" type="ORF">PFI31113_01423</name>
</gene>
<evidence type="ECO:0000256" key="1">
    <source>
        <dbReference type="ARBA" id="ARBA00023015"/>
    </source>
</evidence>
<dbReference type="PANTHER" id="PTHR46796:SF6">
    <property type="entry name" value="ARAC SUBFAMILY"/>
    <property type="match status" value="1"/>
</dbReference>
<dbReference type="SUPFAM" id="SSF46689">
    <property type="entry name" value="Homeodomain-like"/>
    <property type="match status" value="1"/>
</dbReference>
<dbReference type="Gene3D" id="1.10.10.60">
    <property type="entry name" value="Homeodomain-like"/>
    <property type="match status" value="1"/>
</dbReference>
<dbReference type="InterPro" id="IPR009057">
    <property type="entry name" value="Homeodomain-like_sf"/>
</dbReference>
<dbReference type="PRINTS" id="PR00032">
    <property type="entry name" value="HTHARAC"/>
</dbReference>
<evidence type="ECO:0000259" key="4">
    <source>
        <dbReference type="PROSITE" id="PS01124"/>
    </source>
</evidence>
<dbReference type="SMART" id="SM00342">
    <property type="entry name" value="HTH_ARAC"/>
    <property type="match status" value="1"/>
</dbReference>
<keyword evidence="3" id="KW-0804">Transcription</keyword>
<dbReference type="PROSITE" id="PS00041">
    <property type="entry name" value="HTH_ARAC_FAMILY_1"/>
    <property type="match status" value="1"/>
</dbReference>
<keyword evidence="1" id="KW-0805">Transcription regulation</keyword>
<feature type="domain" description="HTH araC/xylS-type" evidence="4">
    <location>
        <begin position="237"/>
        <end position="337"/>
    </location>
</feature>
<dbReference type="RefSeq" id="WP_150599154.1">
    <property type="nucleotide sequence ID" value="NZ_CABPRW010000003.1"/>
</dbReference>
<dbReference type="PANTHER" id="PTHR46796">
    <property type="entry name" value="HTH-TYPE TRANSCRIPTIONAL ACTIVATOR RHAS-RELATED"/>
    <property type="match status" value="1"/>
</dbReference>
<sequence length="341" mass="37761">MQKTRLHGDAPFSGTLSAGHFHTFSTADETAPNQLDYWISSAYRAVEARPLQDAPNAPFYGRVASYKGETAQFVHCASSPVDTWLTPGRIRGMLSDEHIAICLLERGEYRVEQSNGERTVLGEGELFMFDCGQPMSSHWTDTSTCYLRLPRPLVRQALGTDPADLGRVATSLSASQLSPFLCAQLRLLAAQGDTLGRDELDHAMRVTVDMALFLIGSHLGDARAASDEARWRSGKRQAAYRFMRENAHRHDLTPEIIAAALHCSRAQLYRLFEGEPFSVKAALREIRLQQSKLRLERAGPDAHIGTIAYECGFADQAAFGKVFRQRFGMTPGEARMSGAPR</sequence>
<dbReference type="EMBL" id="CABPRW010000003">
    <property type="protein sequence ID" value="VVD87529.1"/>
    <property type="molecule type" value="Genomic_DNA"/>
</dbReference>
<dbReference type="Pfam" id="PF14525">
    <property type="entry name" value="AraC_binding_2"/>
    <property type="match status" value="1"/>
</dbReference>
<dbReference type="OrthoDB" id="8590374at2"/>
<dbReference type="InterPro" id="IPR018062">
    <property type="entry name" value="HTH_AraC-typ_CS"/>
</dbReference>
<dbReference type="InterPro" id="IPR020449">
    <property type="entry name" value="Tscrpt_reg_AraC-type_HTH"/>
</dbReference>
<dbReference type="InterPro" id="IPR050204">
    <property type="entry name" value="AraC_XylS_family_regulators"/>
</dbReference>
<keyword evidence="2" id="KW-0238">DNA-binding</keyword>
<dbReference type="GO" id="GO:0003700">
    <property type="term" value="F:DNA-binding transcription factor activity"/>
    <property type="evidence" value="ECO:0007669"/>
    <property type="project" value="InterPro"/>
</dbReference>
<organism evidence="5 6">
    <name type="scientific">Pandoraea fibrosis</name>
    <dbReference type="NCBI Taxonomy" id="1891094"/>
    <lineage>
        <taxon>Bacteria</taxon>
        <taxon>Pseudomonadati</taxon>
        <taxon>Pseudomonadota</taxon>
        <taxon>Betaproteobacteria</taxon>
        <taxon>Burkholderiales</taxon>
        <taxon>Burkholderiaceae</taxon>
        <taxon>Pandoraea</taxon>
    </lineage>
</organism>
<evidence type="ECO:0000313" key="6">
    <source>
        <dbReference type="Proteomes" id="UP000382577"/>
    </source>
</evidence>
<dbReference type="PROSITE" id="PS01124">
    <property type="entry name" value="HTH_ARAC_FAMILY_2"/>
    <property type="match status" value="1"/>
</dbReference>
<accession>A0A5E4TN01</accession>